<keyword evidence="9" id="KW-0511">Multifunctional enzyme</keyword>
<protein>
    <submittedName>
        <fullName evidence="11">FAD-dependent oxidoreductase</fullName>
    </submittedName>
</protein>
<dbReference type="PANTHER" id="PTHR13847:SF283">
    <property type="entry name" value="TRNA 5-METHYLAMINOMETHYL-2-THIOURIDINE BIOSYNTHESIS BIFUNCTIONAL PROTEIN MNMC"/>
    <property type="match status" value="1"/>
</dbReference>
<keyword evidence="2" id="KW-0489">Methyltransferase</keyword>
<dbReference type="GO" id="GO:0016645">
    <property type="term" value="F:oxidoreductase activity, acting on the CH-NH group of donors"/>
    <property type="evidence" value="ECO:0007669"/>
    <property type="project" value="InterPro"/>
</dbReference>
<keyword evidence="5" id="KW-0949">S-adenosyl-L-methionine</keyword>
<evidence type="ECO:0000259" key="10">
    <source>
        <dbReference type="Pfam" id="PF01266"/>
    </source>
</evidence>
<feature type="domain" description="FAD dependent oxidoreductase" evidence="10">
    <location>
        <begin position="51"/>
        <end position="424"/>
    </location>
</feature>
<dbReference type="InterPro" id="IPR006076">
    <property type="entry name" value="FAD-dep_OxRdtase"/>
</dbReference>
<evidence type="ECO:0000256" key="7">
    <source>
        <dbReference type="ARBA" id="ARBA00022827"/>
    </source>
</evidence>
<keyword evidence="4" id="KW-0808">Transferase</keyword>
<evidence type="ECO:0000313" key="11">
    <source>
        <dbReference type="EMBL" id="PVE42582.1"/>
    </source>
</evidence>
<dbReference type="GO" id="GO:0032259">
    <property type="term" value="P:methylation"/>
    <property type="evidence" value="ECO:0007669"/>
    <property type="project" value="UniProtKB-KW"/>
</dbReference>
<evidence type="ECO:0000256" key="1">
    <source>
        <dbReference type="ARBA" id="ARBA00022490"/>
    </source>
</evidence>
<dbReference type="InterPro" id="IPR017610">
    <property type="entry name" value="tRNA_S-uridine_synth_MnmC_C"/>
</dbReference>
<keyword evidence="3" id="KW-0285">Flavoprotein</keyword>
<keyword evidence="7" id="KW-0274">FAD</keyword>
<gene>
    <name evidence="11" type="ORF">H663_011440</name>
</gene>
<accession>A0A2T7UD89</accession>
<dbReference type="Proteomes" id="UP000037507">
    <property type="component" value="Unassembled WGS sequence"/>
</dbReference>
<dbReference type="SUPFAM" id="SSF51971">
    <property type="entry name" value="Nucleotide-binding domain"/>
    <property type="match status" value="1"/>
</dbReference>
<reference evidence="11" key="1">
    <citation type="submission" date="2017-04" db="EMBL/GenBank/DDBJ databases">
        <title>Unexpected and diverse lifestyles within the genus Limnohabitans.</title>
        <authorList>
            <person name="Kasalicky V."/>
            <person name="Mehrshad M."/>
            <person name="Andrei S.-A."/>
            <person name="Salcher M."/>
            <person name="Kratochvilova H."/>
            <person name="Simek K."/>
            <person name="Ghai R."/>
        </authorList>
    </citation>
    <scope>NUCLEOTIDE SEQUENCE [LARGE SCALE GENOMIC DNA]</scope>
    <source>
        <strain evidence="11">II-D5</strain>
    </source>
</reference>
<evidence type="ECO:0000313" key="12">
    <source>
        <dbReference type="Proteomes" id="UP000037507"/>
    </source>
</evidence>
<evidence type="ECO:0000256" key="2">
    <source>
        <dbReference type="ARBA" id="ARBA00022603"/>
    </source>
</evidence>
<proteinExistence type="predicted"/>
<dbReference type="Gene3D" id="3.50.50.60">
    <property type="entry name" value="FAD/NAD(P)-binding domain"/>
    <property type="match status" value="1"/>
</dbReference>
<dbReference type="Gene3D" id="3.30.9.10">
    <property type="entry name" value="D-Amino Acid Oxidase, subunit A, domain 2"/>
    <property type="match status" value="1"/>
</dbReference>
<comment type="caution">
    <text evidence="11">The sequence shown here is derived from an EMBL/GenBank/DDBJ whole genome shotgun (WGS) entry which is preliminary data.</text>
</comment>
<dbReference type="GO" id="GO:0005737">
    <property type="term" value="C:cytoplasm"/>
    <property type="evidence" value="ECO:0007669"/>
    <property type="project" value="TreeGrafter"/>
</dbReference>
<organism evidence="11 12">
    <name type="scientific">Limnohabitans planktonicus II-D5</name>
    <dbReference type="NCBI Taxonomy" id="1293045"/>
    <lineage>
        <taxon>Bacteria</taxon>
        <taxon>Pseudomonadati</taxon>
        <taxon>Pseudomonadota</taxon>
        <taxon>Betaproteobacteria</taxon>
        <taxon>Burkholderiales</taxon>
        <taxon>Comamonadaceae</taxon>
        <taxon>Limnohabitans</taxon>
    </lineage>
</organism>
<evidence type="ECO:0000256" key="5">
    <source>
        <dbReference type="ARBA" id="ARBA00022691"/>
    </source>
</evidence>
<dbReference type="InterPro" id="IPR036188">
    <property type="entry name" value="FAD/NAD-bd_sf"/>
</dbReference>
<keyword evidence="6" id="KW-0819">tRNA processing</keyword>
<evidence type="ECO:0000256" key="8">
    <source>
        <dbReference type="ARBA" id="ARBA00023002"/>
    </source>
</evidence>
<keyword evidence="1" id="KW-0963">Cytoplasm</keyword>
<dbReference type="Pfam" id="PF01266">
    <property type="entry name" value="DAO"/>
    <property type="match status" value="1"/>
</dbReference>
<dbReference type="EMBL" id="LFYT02000013">
    <property type="protein sequence ID" value="PVE42582.1"/>
    <property type="molecule type" value="Genomic_DNA"/>
</dbReference>
<evidence type="ECO:0000256" key="4">
    <source>
        <dbReference type="ARBA" id="ARBA00022679"/>
    </source>
</evidence>
<evidence type="ECO:0000256" key="9">
    <source>
        <dbReference type="ARBA" id="ARBA00023268"/>
    </source>
</evidence>
<dbReference type="NCBIfam" id="TIGR03197">
    <property type="entry name" value="MnmC_Cterm"/>
    <property type="match status" value="1"/>
</dbReference>
<dbReference type="STRING" id="1293045.H663_15915"/>
<keyword evidence="12" id="KW-1185">Reference proteome</keyword>
<sequence length="453" mass="48105">MPSAEEWLQCGFQPLPHKDLQEAPCLSALYAPAWQPRSRLRHAAPPTSRQALVIGAGLSGSAVAHSLALRGWAVTVIEQGSGPGAGASGLPAGLTAPHVSPDDNVLSRITRSGVRATLQRAEQLLKPGADWSPTGVLEHRVEGKRSLPAGSDWPEAAHEWSTQATPEHLRQAGLVPSDNALWHKLAGWLRPQTLVAAQLNTPGVVTLWGQRMAHLQRLPDASGASDGQTPLTSNKWQACDAAGQPIAQAEWVVFSGGFDTLHMLNSLPPDADKPAIPLNPLRGQISFGELAGLPQAATQQLPPFPVNGHGSFIAGVPTPEGADGWFMGSTFERNCTQAPLREEDHSANHKRLDTLLPTLSAAMAGQFSAPQVQGWAGLRCTLPDRLPVVGPIDATTWPGLWISAGMGARGISLAVLCGEMTAALLENEPLPLSPSLAKSLLAERFIKRQNQQR</sequence>
<dbReference type="AlphaFoldDB" id="A0A2T7UD89"/>
<keyword evidence="8" id="KW-0560">Oxidoreductase</keyword>
<name>A0A2T7UD89_9BURK</name>
<dbReference type="GO" id="GO:0008033">
    <property type="term" value="P:tRNA processing"/>
    <property type="evidence" value="ECO:0007669"/>
    <property type="project" value="UniProtKB-KW"/>
</dbReference>
<dbReference type="PANTHER" id="PTHR13847">
    <property type="entry name" value="SARCOSINE DEHYDROGENASE-RELATED"/>
    <property type="match status" value="1"/>
</dbReference>
<dbReference type="GO" id="GO:0008168">
    <property type="term" value="F:methyltransferase activity"/>
    <property type="evidence" value="ECO:0007669"/>
    <property type="project" value="UniProtKB-KW"/>
</dbReference>
<evidence type="ECO:0000256" key="3">
    <source>
        <dbReference type="ARBA" id="ARBA00022630"/>
    </source>
</evidence>
<evidence type="ECO:0000256" key="6">
    <source>
        <dbReference type="ARBA" id="ARBA00022694"/>
    </source>
</evidence>